<protein>
    <submittedName>
        <fullName evidence="2">(northern house mosquito) hypothetical protein</fullName>
    </submittedName>
</protein>
<dbReference type="EMBL" id="HBUE01306132">
    <property type="protein sequence ID" value="CAG6581100.1"/>
    <property type="molecule type" value="Transcribed_RNA"/>
</dbReference>
<feature type="compositionally biased region" description="Low complexity" evidence="1">
    <location>
        <begin position="1"/>
        <end position="10"/>
    </location>
</feature>
<reference evidence="2" key="1">
    <citation type="submission" date="2021-05" db="EMBL/GenBank/DDBJ databases">
        <authorList>
            <person name="Alioto T."/>
            <person name="Alioto T."/>
            <person name="Gomez Garrido J."/>
        </authorList>
    </citation>
    <scope>NUCLEOTIDE SEQUENCE</scope>
</reference>
<sequence length="230" mass="25856">MTRMRTTSTARTDRDRVKVQAGGVQAWRSPTRCRATLHRRSTRATRTESPLRARPWCWPRVWHYCWPPPAGTKLLPLSSCVVSQTATNPLFIQEQSPGGGADATREAPRTKVKTPRRAVKSLVVLGNNKSIRSRAGVNQLCTIVRAERCVCVKSPETTRKKSLSLGKHRSCPEAMNFQLISLIRLTKGEGGGKSAQQRNKLISSSNKLIFVVFVLKKQPTFMKQCVYNRR</sequence>
<dbReference type="EMBL" id="HBUE01306126">
    <property type="protein sequence ID" value="CAG6581089.1"/>
    <property type="molecule type" value="Transcribed_RNA"/>
</dbReference>
<dbReference type="EMBL" id="HBUE01199969">
    <property type="protein sequence ID" value="CAG6529303.1"/>
    <property type="molecule type" value="Transcribed_RNA"/>
</dbReference>
<feature type="region of interest" description="Disordered" evidence="1">
    <location>
        <begin position="1"/>
        <end position="23"/>
    </location>
</feature>
<dbReference type="EMBL" id="HBUE01306127">
    <property type="protein sequence ID" value="CAG6581091.1"/>
    <property type="molecule type" value="Transcribed_RNA"/>
</dbReference>
<dbReference type="AlphaFoldDB" id="A0A8D8JYX3"/>
<dbReference type="EMBL" id="HBUE01199975">
    <property type="protein sequence ID" value="CAG6529314.1"/>
    <property type="molecule type" value="Transcribed_RNA"/>
</dbReference>
<dbReference type="EMBL" id="HBUE01199973">
    <property type="protein sequence ID" value="CAG6529310.1"/>
    <property type="molecule type" value="Transcribed_RNA"/>
</dbReference>
<dbReference type="EMBL" id="HBUE01306130">
    <property type="protein sequence ID" value="CAG6581096.1"/>
    <property type="molecule type" value="Transcribed_RNA"/>
</dbReference>
<feature type="region of interest" description="Disordered" evidence="1">
    <location>
        <begin position="91"/>
        <end position="113"/>
    </location>
</feature>
<evidence type="ECO:0000256" key="1">
    <source>
        <dbReference type="SAM" id="MobiDB-lite"/>
    </source>
</evidence>
<name>A0A8D8JYX3_CULPI</name>
<dbReference type="EMBL" id="HBUE01199970">
    <property type="protein sequence ID" value="CAG6529305.1"/>
    <property type="molecule type" value="Transcribed_RNA"/>
</dbReference>
<evidence type="ECO:0000313" key="2">
    <source>
        <dbReference type="EMBL" id="CAG6581100.1"/>
    </source>
</evidence>
<organism evidence="2">
    <name type="scientific">Culex pipiens</name>
    <name type="common">House mosquito</name>
    <dbReference type="NCBI Taxonomy" id="7175"/>
    <lineage>
        <taxon>Eukaryota</taxon>
        <taxon>Metazoa</taxon>
        <taxon>Ecdysozoa</taxon>
        <taxon>Arthropoda</taxon>
        <taxon>Hexapoda</taxon>
        <taxon>Insecta</taxon>
        <taxon>Pterygota</taxon>
        <taxon>Neoptera</taxon>
        <taxon>Endopterygota</taxon>
        <taxon>Diptera</taxon>
        <taxon>Nematocera</taxon>
        <taxon>Culicoidea</taxon>
        <taxon>Culicidae</taxon>
        <taxon>Culicinae</taxon>
        <taxon>Culicini</taxon>
        <taxon>Culex</taxon>
        <taxon>Culex</taxon>
    </lineage>
</organism>
<accession>A0A8D8JYX3</accession>
<proteinExistence type="predicted"/>